<comment type="caution">
    <text evidence="1">The sequence shown here is derived from an EMBL/GenBank/DDBJ whole genome shotgun (WGS) entry which is preliminary data.</text>
</comment>
<dbReference type="AlphaFoldDB" id="A0A7W8HA30"/>
<dbReference type="Proteomes" id="UP000543642">
    <property type="component" value="Unassembled WGS sequence"/>
</dbReference>
<protein>
    <submittedName>
        <fullName evidence="1">Uncharacterized protein</fullName>
    </submittedName>
</protein>
<organism evidence="1 2">
    <name type="scientific">Catenibacillus scindens</name>
    <dbReference type="NCBI Taxonomy" id="673271"/>
    <lineage>
        <taxon>Bacteria</taxon>
        <taxon>Bacillati</taxon>
        <taxon>Bacillota</taxon>
        <taxon>Clostridia</taxon>
        <taxon>Lachnospirales</taxon>
        <taxon>Lachnospiraceae</taxon>
        <taxon>Catenibacillus</taxon>
    </lineage>
</organism>
<dbReference type="EMBL" id="JACHFW010000005">
    <property type="protein sequence ID" value="MBB5264450.1"/>
    <property type="molecule type" value="Genomic_DNA"/>
</dbReference>
<accession>A0A7W8HA30</accession>
<keyword evidence="2" id="KW-1185">Reference proteome</keyword>
<evidence type="ECO:0000313" key="1">
    <source>
        <dbReference type="EMBL" id="MBB5264450.1"/>
    </source>
</evidence>
<evidence type="ECO:0000313" key="2">
    <source>
        <dbReference type="Proteomes" id="UP000543642"/>
    </source>
</evidence>
<name>A0A7W8HA30_9FIRM</name>
<sequence>MGDVSPAFTSVRICTIIVTIQDGVSLCQVIA</sequence>
<reference evidence="1 2" key="1">
    <citation type="submission" date="2020-08" db="EMBL/GenBank/DDBJ databases">
        <title>Genomic Encyclopedia of Type Strains, Phase IV (KMG-IV): sequencing the most valuable type-strain genomes for metagenomic binning, comparative biology and taxonomic classification.</title>
        <authorList>
            <person name="Goeker M."/>
        </authorList>
    </citation>
    <scope>NUCLEOTIDE SEQUENCE [LARGE SCALE GENOMIC DNA]</scope>
    <source>
        <strain evidence="1 2">DSM 106146</strain>
    </source>
</reference>
<proteinExistence type="predicted"/>
<gene>
    <name evidence="1" type="ORF">HNP82_001577</name>
</gene>